<dbReference type="EMBL" id="JABWRE020000001">
    <property type="protein sequence ID" value="MBV4536898.1"/>
    <property type="molecule type" value="Genomic_DNA"/>
</dbReference>
<gene>
    <name evidence="2" type="ORF">HU737_012970</name>
    <name evidence="1" type="ORF">HU737_11855</name>
</gene>
<protein>
    <submittedName>
        <fullName evidence="1">Uncharacterized protein</fullName>
    </submittedName>
</protein>
<accession>A0A923JUR2</accession>
<evidence type="ECO:0000313" key="2">
    <source>
        <dbReference type="EMBL" id="MBV4536898.1"/>
    </source>
</evidence>
<organism evidence="1">
    <name type="scientific">Pseudomonas urmiensis</name>
    <dbReference type="NCBI Taxonomy" id="2745493"/>
    <lineage>
        <taxon>Bacteria</taxon>
        <taxon>Pseudomonadati</taxon>
        <taxon>Pseudomonadota</taxon>
        <taxon>Gammaproteobacteria</taxon>
        <taxon>Pseudomonadales</taxon>
        <taxon>Pseudomonadaceae</taxon>
        <taxon>Pseudomonas</taxon>
    </lineage>
</organism>
<comment type="caution">
    <text evidence="1">The sequence shown here is derived from an EMBL/GenBank/DDBJ whole genome shotgun (WGS) entry which is preliminary data.</text>
</comment>
<reference evidence="2" key="3">
    <citation type="submission" date="2021-06" db="EMBL/GenBank/DDBJ databases">
        <title>Updating the genus Pseudomonas: Description of 43 new species and partition of the Pseudomonas putida group.</title>
        <authorList>
            <person name="Girard L."/>
            <person name="Lood C."/>
            <person name="Vandamme P."/>
            <person name="Rokni-Zadeh H."/>
            <person name="Van Noort V."/>
            <person name="Hofte M."/>
            <person name="Lavigne R."/>
            <person name="De Mot R."/>
        </authorList>
    </citation>
    <scope>NUCLEOTIDE SEQUENCE</scope>
    <source>
        <strain evidence="2">SWRI10</strain>
    </source>
</reference>
<reference evidence="1" key="2">
    <citation type="submission" date="2020-07" db="EMBL/GenBank/DDBJ databases">
        <authorList>
            <person name="Lood C."/>
            <person name="Girard L."/>
        </authorList>
    </citation>
    <scope>NUCLEOTIDE SEQUENCE</scope>
    <source>
        <strain evidence="1">SWRI10</strain>
    </source>
</reference>
<evidence type="ECO:0000313" key="1">
    <source>
        <dbReference type="EMBL" id="MBC3441382.1"/>
    </source>
</evidence>
<dbReference type="Proteomes" id="UP000599879">
    <property type="component" value="Unassembled WGS sequence"/>
</dbReference>
<dbReference type="EMBL" id="JABWRE010000007">
    <property type="protein sequence ID" value="MBC3441382.1"/>
    <property type="molecule type" value="Genomic_DNA"/>
</dbReference>
<sequence>MSKETGGPAFPAQINNSGNAAIKGFNGEEIKPHTFSAYPGMNLRDYYAASALQGLLSWAGDEASGSYHSNSDPAHTASMAYEYADAMLAARVKP</sequence>
<proteinExistence type="predicted"/>
<name>A0A923JUR2_9PSED</name>
<dbReference type="RefSeq" id="WP_186554951.1">
    <property type="nucleotide sequence ID" value="NZ_JABWRE020000001.1"/>
</dbReference>
<dbReference type="AlphaFoldDB" id="A0A923JUR2"/>
<reference evidence="1" key="1">
    <citation type="journal article" date="2020" name="Microorganisms">
        <title>Reliable Identification of Environmental Pseudomonas Isolates Using the rpoD Gene.</title>
        <authorList>
            <consortium name="The Broad Institute Genome Sequencing Platform"/>
            <person name="Girard L."/>
            <person name="Lood C."/>
            <person name="Rokni-Zadeh H."/>
            <person name="van Noort V."/>
            <person name="Lavigne R."/>
            <person name="De Mot R."/>
        </authorList>
    </citation>
    <scope>NUCLEOTIDE SEQUENCE</scope>
    <source>
        <strain evidence="1">SWRI10</strain>
    </source>
</reference>